<dbReference type="InterPro" id="IPR011009">
    <property type="entry name" value="Kinase-like_dom_sf"/>
</dbReference>
<dbReference type="Proteomes" id="UP000282195">
    <property type="component" value="Chromosome"/>
</dbReference>
<keyword evidence="1" id="KW-0418">Kinase</keyword>
<organism evidence="1 2">
    <name type="scientific">Rhizobium jaguaris</name>
    <dbReference type="NCBI Taxonomy" id="1312183"/>
    <lineage>
        <taxon>Bacteria</taxon>
        <taxon>Pseudomonadati</taxon>
        <taxon>Pseudomonadota</taxon>
        <taxon>Alphaproteobacteria</taxon>
        <taxon>Hyphomicrobiales</taxon>
        <taxon>Rhizobiaceae</taxon>
        <taxon>Rhizobium/Agrobacterium group</taxon>
        <taxon>Rhizobium</taxon>
    </lineage>
</organism>
<protein>
    <submittedName>
        <fullName evidence="1">3'-kinase</fullName>
    </submittedName>
</protein>
<dbReference type="GO" id="GO:0019748">
    <property type="term" value="P:secondary metabolic process"/>
    <property type="evidence" value="ECO:0007669"/>
    <property type="project" value="InterPro"/>
</dbReference>
<dbReference type="SUPFAM" id="SSF56112">
    <property type="entry name" value="Protein kinase-like (PK-like)"/>
    <property type="match status" value="1"/>
</dbReference>
<dbReference type="EMBL" id="CP032694">
    <property type="protein sequence ID" value="AYG59742.1"/>
    <property type="molecule type" value="Genomic_DNA"/>
</dbReference>
<evidence type="ECO:0000313" key="1">
    <source>
        <dbReference type="EMBL" id="AYG59742.1"/>
    </source>
</evidence>
<dbReference type="InterPro" id="IPR006748">
    <property type="entry name" value="NH2Glyco/OHUrea_AB-resist_kin"/>
</dbReference>
<dbReference type="OrthoDB" id="3638028at2"/>
<keyword evidence="1" id="KW-0808">Transferase</keyword>
<sequence length="266" mass="29656">MFEHYLKRWSLTPDGEAIITRSSHLLPVIWRGLPAMLKVALDIDEKLGSQVLRWWDGDGAAHVYEHDGDAALLERATGPGSLLTMAMEGGDDEASRIICRTAGKLHAPRATPLPDLVPLDRWFRELEPAARTHGGLLATCADIARHLLEDQRDPTVLHGDIHHENIMDFGPRGWLAIDPKRVYGERSYDFANTFCNPELPIVTAPGRLQRQLPIVCAEAKLEPKRMLRWIVAYAGLSAAWFLSDGDARNAESDFSVARIALTELQI</sequence>
<gene>
    <name evidence="1" type="ORF">CCGE525_13715</name>
</gene>
<accession>A0A387FW67</accession>
<name>A0A387FW67_9HYPH</name>
<reference evidence="1 2" key="1">
    <citation type="submission" date="2018-10" db="EMBL/GenBank/DDBJ databases">
        <title>Rhizobium etli, R. leguminosarum and a new Rhizobium genospecies from Phaseolus dumosus.</title>
        <authorList>
            <person name="Ramirez-Puebla S.T."/>
            <person name="Rogel-Hernandez M.A."/>
            <person name="Guerrero G."/>
            <person name="Ormeno-Orrillo E."/>
            <person name="Martinez-Romero J.C."/>
            <person name="Negrete-Yankelevich S."/>
            <person name="Martinez-Romero E."/>
        </authorList>
    </citation>
    <scope>NUCLEOTIDE SEQUENCE [LARGE SCALE GENOMIC DNA]</scope>
    <source>
        <strain evidence="1 2">CCGE525</strain>
    </source>
</reference>
<dbReference type="KEGG" id="rjg:CCGE525_13715"/>
<proteinExistence type="predicted"/>
<dbReference type="Gene3D" id="3.90.1200.10">
    <property type="match status" value="1"/>
</dbReference>
<dbReference type="GO" id="GO:0016301">
    <property type="term" value="F:kinase activity"/>
    <property type="evidence" value="ECO:0007669"/>
    <property type="project" value="UniProtKB-KW"/>
</dbReference>
<dbReference type="RefSeq" id="WP_120704748.1">
    <property type="nucleotide sequence ID" value="NZ_CP032694.1"/>
</dbReference>
<dbReference type="GO" id="GO:0016773">
    <property type="term" value="F:phosphotransferase activity, alcohol group as acceptor"/>
    <property type="evidence" value="ECO:0007669"/>
    <property type="project" value="InterPro"/>
</dbReference>
<dbReference type="Pfam" id="PF04655">
    <property type="entry name" value="APH_6_hur"/>
    <property type="match status" value="1"/>
</dbReference>
<keyword evidence="2" id="KW-1185">Reference proteome</keyword>
<evidence type="ECO:0000313" key="2">
    <source>
        <dbReference type="Proteomes" id="UP000282195"/>
    </source>
</evidence>
<dbReference type="AlphaFoldDB" id="A0A387FW67"/>